<dbReference type="EMBL" id="RWIC01000037">
    <property type="protein sequence ID" value="TKC52136.1"/>
    <property type="molecule type" value="Genomic_DNA"/>
</dbReference>
<dbReference type="FunFam" id="2.60.120.920:FF:000048">
    <property type="entry name" value="SPRY domain-containing SOCS box protein 2"/>
    <property type="match status" value="1"/>
</dbReference>
<reference evidence="13" key="1">
    <citation type="journal article" date="2019" name="IScience">
        <title>Narwhal Genome Reveals Long-Term Low Genetic Diversity despite Current Large Abundance Size.</title>
        <authorList>
            <person name="Westbury M.V."/>
            <person name="Petersen B."/>
            <person name="Garde E."/>
            <person name="Heide-Jorgensen M.P."/>
            <person name="Lorenzen E.D."/>
        </authorList>
    </citation>
    <scope>NUCLEOTIDE SEQUENCE [LARGE SCALE GENOMIC DNA]</scope>
</reference>
<evidence type="ECO:0000256" key="7">
    <source>
        <dbReference type="ARBA" id="ARBA00062192"/>
    </source>
</evidence>
<evidence type="ECO:0000256" key="8">
    <source>
        <dbReference type="ARBA" id="ARBA00071685"/>
    </source>
</evidence>
<comment type="subcellular location">
    <subcellularLocation>
        <location evidence="1">Cytoplasm</location>
        <location evidence="1">Cytosol</location>
    </subcellularLocation>
</comment>
<gene>
    <name evidence="12" type="ORF">EI555_018114</name>
</gene>
<dbReference type="Pfam" id="PF07525">
    <property type="entry name" value="SOCS_box"/>
    <property type="match status" value="1"/>
</dbReference>
<evidence type="ECO:0000256" key="1">
    <source>
        <dbReference type="ARBA" id="ARBA00004514"/>
    </source>
</evidence>
<dbReference type="AlphaFoldDB" id="A0A4U1FSB9"/>
<dbReference type="InterPro" id="IPR043136">
    <property type="entry name" value="B30.2/SPRY_sf"/>
</dbReference>
<dbReference type="PROSITE" id="PS50225">
    <property type="entry name" value="SOCS"/>
    <property type="match status" value="1"/>
</dbReference>
<comment type="pathway">
    <text evidence="2">Protein modification; protein ubiquitination.</text>
</comment>
<dbReference type="InterPro" id="IPR013320">
    <property type="entry name" value="ConA-like_dom_sf"/>
</dbReference>
<dbReference type="GO" id="GO:0005829">
    <property type="term" value="C:cytosol"/>
    <property type="evidence" value="ECO:0007669"/>
    <property type="project" value="UniProtKB-SubCell"/>
</dbReference>
<dbReference type="GO" id="GO:0035556">
    <property type="term" value="P:intracellular signal transduction"/>
    <property type="evidence" value="ECO:0007669"/>
    <property type="project" value="InterPro"/>
</dbReference>
<dbReference type="InterPro" id="IPR001870">
    <property type="entry name" value="B30.2/SPRY"/>
</dbReference>
<feature type="non-terminal residue" evidence="12">
    <location>
        <position position="1"/>
    </location>
</feature>
<evidence type="ECO:0000256" key="3">
    <source>
        <dbReference type="ARBA" id="ARBA00010910"/>
    </source>
</evidence>
<dbReference type="SMART" id="SM00449">
    <property type="entry name" value="SPRY"/>
    <property type="match status" value="1"/>
</dbReference>
<feature type="region of interest" description="Disordered" evidence="9">
    <location>
        <begin position="1"/>
        <end position="52"/>
    </location>
</feature>
<dbReference type="InterPro" id="IPR001496">
    <property type="entry name" value="SOCS_box"/>
</dbReference>
<dbReference type="SMART" id="SM00253">
    <property type="entry name" value="SOCS"/>
    <property type="match status" value="1"/>
</dbReference>
<dbReference type="CDD" id="cd03719">
    <property type="entry name" value="SOCS_SSB2"/>
    <property type="match status" value="1"/>
</dbReference>
<evidence type="ECO:0000313" key="13">
    <source>
        <dbReference type="Proteomes" id="UP000308365"/>
    </source>
</evidence>
<comment type="caution">
    <text evidence="12">The sequence shown here is derived from an EMBL/GenBank/DDBJ whole genome shotgun (WGS) entry which is preliminary data.</text>
</comment>
<dbReference type="GO" id="GO:0016567">
    <property type="term" value="P:protein ubiquitination"/>
    <property type="evidence" value="ECO:0007669"/>
    <property type="project" value="UniProtKB-UniPathway"/>
</dbReference>
<dbReference type="CDD" id="cd12906">
    <property type="entry name" value="SPRY_SOCS1-2-4"/>
    <property type="match status" value="1"/>
</dbReference>
<dbReference type="Pfam" id="PF00622">
    <property type="entry name" value="SPRY"/>
    <property type="match status" value="1"/>
</dbReference>
<proteinExistence type="inferred from homology"/>
<feature type="compositionally biased region" description="Low complexity" evidence="9">
    <location>
        <begin position="14"/>
        <end position="26"/>
    </location>
</feature>
<comment type="similarity">
    <text evidence="3">Belongs to the SPSB family.</text>
</comment>
<dbReference type="PROSITE" id="PS50188">
    <property type="entry name" value="B302_SPRY"/>
    <property type="match status" value="1"/>
</dbReference>
<sequence>RPRPEPSVNRHPRGPAGARSRGGARPETVTRELTARRGRGGGTVDPDRELDFQKRDAPASLFRGVLQLLTSMGQTASAGGGGSSTHTPQALYPDLSCPEGLEELLSAPPPDLGAQRRHGWNPKDCSENIEVTEGGLCFERRPVAQSTDGARGKRGYSRGLHAWEISWPREQRGTHAVVGVATALAPLQADHYAALLGSNSESWGWDLGRGKLYHQSKGPEDPRYPAGPQGEQLEVPERLLVVLDMEEGTLGYAIGGTYLGPAFRGLKGRTLYPAVSAVWGQCQVRISYLGERRAEPHSLLHLSRLCVRHALGDTRLGHVSALPLPPAMKRYLLYR</sequence>
<dbReference type="InterPro" id="IPR003877">
    <property type="entry name" value="SPRY_dom"/>
</dbReference>
<dbReference type="SUPFAM" id="SSF49899">
    <property type="entry name" value="Concanavalin A-like lectins/glucanases"/>
    <property type="match status" value="1"/>
</dbReference>
<dbReference type="InterPro" id="IPR036036">
    <property type="entry name" value="SOCS_box-like_dom_sf"/>
</dbReference>
<protein>
    <recommendedName>
        <fullName evidence="8">SPRY domain-containing SOCS box protein 2</fullName>
    </recommendedName>
</protein>
<feature type="domain" description="SOCS box" evidence="11">
    <location>
        <begin position="283"/>
        <end position="335"/>
    </location>
</feature>
<keyword evidence="5" id="KW-0833">Ubl conjugation pathway</keyword>
<evidence type="ECO:0000256" key="5">
    <source>
        <dbReference type="ARBA" id="ARBA00022786"/>
    </source>
</evidence>
<evidence type="ECO:0000256" key="6">
    <source>
        <dbReference type="ARBA" id="ARBA00056402"/>
    </source>
</evidence>
<evidence type="ECO:0000259" key="11">
    <source>
        <dbReference type="PROSITE" id="PS50225"/>
    </source>
</evidence>
<evidence type="ECO:0000313" key="12">
    <source>
        <dbReference type="EMBL" id="TKC52136.1"/>
    </source>
</evidence>
<dbReference type="PANTHER" id="PTHR12245:SF2">
    <property type="entry name" value="SPRY DOMAIN-CONTAINING SOCS BOX PROTEIN 2"/>
    <property type="match status" value="1"/>
</dbReference>
<dbReference type="GO" id="GO:0019005">
    <property type="term" value="C:SCF ubiquitin ligase complex"/>
    <property type="evidence" value="ECO:0007669"/>
    <property type="project" value="TreeGrafter"/>
</dbReference>
<keyword evidence="4" id="KW-0963">Cytoplasm</keyword>
<evidence type="ECO:0000256" key="2">
    <source>
        <dbReference type="ARBA" id="ARBA00004906"/>
    </source>
</evidence>
<comment type="function">
    <text evidence="6">Substrate recognition component of a SCF-like ECS (Elongin BC-CUL2/5-SOCS-box protein) E3 ubiquitin-protein ligase complex which mediates the ubiquitination and subsequent proteasomal degradation of target proteins. Negatively regulates nitric oxide (NO) production and limits cellular toxicity in activated macrophages by mediating the ubiquitination and proteasomal degradation of NOS2. Acts as a bridge which links NOS2 with the ECS E3 ubiquitin ligase complex components ELOC and CUL5.</text>
</comment>
<dbReference type="GO" id="GO:0043161">
    <property type="term" value="P:proteasome-mediated ubiquitin-dependent protein catabolic process"/>
    <property type="evidence" value="ECO:0007669"/>
    <property type="project" value="TreeGrafter"/>
</dbReference>
<dbReference type="SMART" id="SM00969">
    <property type="entry name" value="SOCS_box"/>
    <property type="match status" value="1"/>
</dbReference>
<dbReference type="FunFam" id="1.10.750.20:FF:000001">
    <property type="entry name" value="Ankyrin repeat and SOCS box containing 1"/>
    <property type="match status" value="1"/>
</dbReference>
<feature type="domain" description="B30.2/SPRY" evidence="10">
    <location>
        <begin position="98"/>
        <end position="293"/>
    </location>
</feature>
<dbReference type="Proteomes" id="UP000308365">
    <property type="component" value="Unassembled WGS sequence"/>
</dbReference>
<dbReference type="InterPro" id="IPR037340">
    <property type="entry name" value="SSB2_SOCS"/>
</dbReference>
<evidence type="ECO:0000259" key="10">
    <source>
        <dbReference type="PROSITE" id="PS50188"/>
    </source>
</evidence>
<dbReference type="UniPathway" id="UPA00143"/>
<accession>A0A4U1FSB9</accession>
<feature type="region of interest" description="Disordered" evidence="9">
    <location>
        <begin position="74"/>
        <end position="93"/>
    </location>
</feature>
<dbReference type="SUPFAM" id="SSF158235">
    <property type="entry name" value="SOCS box-like"/>
    <property type="match status" value="1"/>
</dbReference>
<name>A0A4U1FSB9_MONMO</name>
<evidence type="ECO:0000256" key="9">
    <source>
        <dbReference type="SAM" id="MobiDB-lite"/>
    </source>
</evidence>
<comment type="subunit">
    <text evidence="7">Component of the probable ECS(SPSB2) E3 ubiquitin-protein ligase complex which contains CUL5, RNF7/RBX2, Elongin BC complex and SPSB2. Interacts with CUL5, RNF7, ELOB and ELOC. Interacts with MET. Interacts (via B30.2/SPRY domain) with PAWR; this interaction occurs in association with the Elongin BC complex. Interacts with NOS2.</text>
</comment>
<dbReference type="Gene3D" id="2.60.120.920">
    <property type="match status" value="1"/>
</dbReference>
<dbReference type="PANTHER" id="PTHR12245">
    <property type="entry name" value="SPRY DOMAIN CONTAINING SOCS BOX PROTEIN"/>
    <property type="match status" value="1"/>
</dbReference>
<organism evidence="12 13">
    <name type="scientific">Monodon monoceros</name>
    <name type="common">Narwhal</name>
    <name type="synonym">Ceratodon monodon</name>
    <dbReference type="NCBI Taxonomy" id="40151"/>
    <lineage>
        <taxon>Eukaryota</taxon>
        <taxon>Metazoa</taxon>
        <taxon>Chordata</taxon>
        <taxon>Craniata</taxon>
        <taxon>Vertebrata</taxon>
        <taxon>Euteleostomi</taxon>
        <taxon>Mammalia</taxon>
        <taxon>Eutheria</taxon>
        <taxon>Laurasiatheria</taxon>
        <taxon>Artiodactyla</taxon>
        <taxon>Whippomorpha</taxon>
        <taxon>Cetacea</taxon>
        <taxon>Odontoceti</taxon>
        <taxon>Monodontidae</taxon>
        <taxon>Monodon</taxon>
    </lineage>
</organism>
<dbReference type="Gene3D" id="1.10.750.20">
    <property type="entry name" value="SOCS box"/>
    <property type="match status" value="1"/>
</dbReference>
<dbReference type="InterPro" id="IPR050672">
    <property type="entry name" value="FBXO45-Fsn/SPSB_families"/>
</dbReference>
<evidence type="ECO:0000256" key="4">
    <source>
        <dbReference type="ARBA" id="ARBA00022490"/>
    </source>
</evidence>